<dbReference type="GO" id="GO:0003676">
    <property type="term" value="F:nucleic acid binding"/>
    <property type="evidence" value="ECO:0007669"/>
    <property type="project" value="InterPro"/>
</dbReference>
<proteinExistence type="predicted"/>
<comment type="caution">
    <text evidence="5">The sequence shown here is derived from an EMBL/GenBank/DDBJ whole genome shotgun (WGS) entry which is preliminary data.</text>
</comment>
<keyword evidence="2" id="KW-0540">Nuclease</keyword>
<keyword evidence="3" id="KW-0378">Hydrolase</keyword>
<dbReference type="Gene3D" id="3.40.1350.10">
    <property type="match status" value="1"/>
</dbReference>
<evidence type="ECO:0000313" key="5">
    <source>
        <dbReference type="EMBL" id="EHP94909.1"/>
    </source>
</evidence>
<protein>
    <submittedName>
        <fullName evidence="5">VRR-NUC domain-containing protein</fullName>
    </submittedName>
</protein>
<evidence type="ECO:0000256" key="3">
    <source>
        <dbReference type="ARBA" id="ARBA00022801"/>
    </source>
</evidence>
<evidence type="ECO:0000256" key="2">
    <source>
        <dbReference type="ARBA" id="ARBA00022722"/>
    </source>
</evidence>
<evidence type="ECO:0000256" key="1">
    <source>
        <dbReference type="ARBA" id="ARBA00001946"/>
    </source>
</evidence>
<dbReference type="PATRIC" id="fig|882800.3.peg.241"/>
<feature type="domain" description="VRR-NUC" evidence="4">
    <location>
        <begin position="13"/>
        <end position="114"/>
    </location>
</feature>
<dbReference type="InterPro" id="IPR011856">
    <property type="entry name" value="tRNA_endonuc-like_dom_sf"/>
</dbReference>
<dbReference type="SMART" id="SM00990">
    <property type="entry name" value="VRR_NUC"/>
    <property type="match status" value="1"/>
</dbReference>
<reference evidence="5 6" key="1">
    <citation type="submission" date="2011-09" db="EMBL/GenBank/DDBJ databases">
        <title>The draft genome of Methylobacterium extorquens DSM 13060.</title>
        <authorList>
            <consortium name="US DOE Joint Genome Institute (JGI-PGF)"/>
            <person name="Lucas S."/>
            <person name="Han J."/>
            <person name="Lapidus A."/>
            <person name="Cheng J.-F."/>
            <person name="Goodwin L."/>
            <person name="Pitluck S."/>
            <person name="Peters L."/>
            <person name="Land M.L."/>
            <person name="Hauser L."/>
            <person name="Koskimaki J."/>
            <person name="Halonen O."/>
            <person name="Pirttila A."/>
            <person name="Frank C."/>
            <person name="Woyke T.J."/>
        </authorList>
    </citation>
    <scope>NUCLEOTIDE SEQUENCE [LARGE SCALE GENOMIC DNA]</scope>
    <source>
        <strain evidence="5 6">DSM 13060</strain>
    </source>
</reference>
<dbReference type="EMBL" id="AGJK01000003">
    <property type="protein sequence ID" value="EHP94909.1"/>
    <property type="molecule type" value="Genomic_DNA"/>
</dbReference>
<gene>
    <name evidence="5" type="ORF">MetexDRAFT_0254</name>
</gene>
<evidence type="ECO:0000259" key="4">
    <source>
        <dbReference type="SMART" id="SM00990"/>
    </source>
</evidence>
<dbReference type="Proteomes" id="UP000004382">
    <property type="component" value="Unassembled WGS sequence"/>
</dbReference>
<comment type="cofactor">
    <cofactor evidence="1">
        <name>Mg(2+)</name>
        <dbReference type="ChEBI" id="CHEBI:18420"/>
    </cofactor>
</comment>
<dbReference type="InterPro" id="IPR014883">
    <property type="entry name" value="VRR_NUC"/>
</dbReference>
<dbReference type="RefSeq" id="WP_003596358.1">
    <property type="nucleotide sequence ID" value="NZ_AGJK01000003.1"/>
</dbReference>
<dbReference type="AlphaFoldDB" id="H1KC92"/>
<name>H1KC92_METEX</name>
<evidence type="ECO:0000313" key="6">
    <source>
        <dbReference type="Proteomes" id="UP000004382"/>
    </source>
</evidence>
<organism evidence="5 6">
    <name type="scientific">Methylorubrum extorquens DSM 13060</name>
    <dbReference type="NCBI Taxonomy" id="882800"/>
    <lineage>
        <taxon>Bacteria</taxon>
        <taxon>Pseudomonadati</taxon>
        <taxon>Pseudomonadota</taxon>
        <taxon>Alphaproteobacteria</taxon>
        <taxon>Hyphomicrobiales</taxon>
        <taxon>Methylobacteriaceae</taxon>
        <taxon>Methylorubrum</taxon>
    </lineage>
</organism>
<accession>H1KC92</accession>
<dbReference type="Pfam" id="PF08774">
    <property type="entry name" value="VRR_NUC"/>
    <property type="match status" value="1"/>
</dbReference>
<dbReference type="GO" id="GO:0016788">
    <property type="term" value="F:hydrolase activity, acting on ester bonds"/>
    <property type="evidence" value="ECO:0007669"/>
    <property type="project" value="InterPro"/>
</dbReference>
<sequence>MSKSFRLTAPRTSDEDDIQRAIVKYLRHVLPAGFIVQSTANKPRSAVAGAREKSMGAVAGWPDLAVYGQAEDENPTAWFIEVKAPAGRLSDVQHEVHDRLKLAGFRVAVARSVDDVRDLVRAWGLPSRDVAARRSEAA</sequence>
<dbReference type="GO" id="GO:0004518">
    <property type="term" value="F:nuclease activity"/>
    <property type="evidence" value="ECO:0007669"/>
    <property type="project" value="UniProtKB-KW"/>
</dbReference>